<dbReference type="EMBL" id="CAXAMN010011114">
    <property type="protein sequence ID" value="CAK9034424.1"/>
    <property type="molecule type" value="Genomic_DNA"/>
</dbReference>
<gene>
    <name evidence="2" type="ORF">CCMP2556_LOCUS19482</name>
</gene>
<feature type="region of interest" description="Disordered" evidence="1">
    <location>
        <begin position="226"/>
        <end position="249"/>
    </location>
</feature>
<protein>
    <recommendedName>
        <fullName evidence="4">2'-phosphotransferase</fullName>
    </recommendedName>
</protein>
<proteinExistence type="predicted"/>
<evidence type="ECO:0000256" key="1">
    <source>
        <dbReference type="SAM" id="MobiDB-lite"/>
    </source>
</evidence>
<dbReference type="InterPro" id="IPR042080">
    <property type="entry name" value="RNA_2'-PTrans_N"/>
</dbReference>
<dbReference type="Gene3D" id="1.10.10.970">
    <property type="entry name" value="RNA 2'-phosphotransferase, Tpt1/KptA family, N-terminal domain"/>
    <property type="match status" value="1"/>
</dbReference>
<accession>A0ABP0L5H7</accession>
<dbReference type="Proteomes" id="UP001642484">
    <property type="component" value="Unassembled WGS sequence"/>
</dbReference>
<evidence type="ECO:0000313" key="2">
    <source>
        <dbReference type="EMBL" id="CAK9034424.1"/>
    </source>
</evidence>
<comment type="caution">
    <text evidence="2">The sequence shown here is derived from an EMBL/GenBank/DDBJ whole genome shotgun (WGS) entry which is preliminary data.</text>
</comment>
<evidence type="ECO:0008006" key="4">
    <source>
        <dbReference type="Google" id="ProtNLM"/>
    </source>
</evidence>
<feature type="compositionally biased region" description="Basic and acidic residues" evidence="1">
    <location>
        <begin position="337"/>
        <end position="347"/>
    </location>
</feature>
<evidence type="ECO:0000313" key="3">
    <source>
        <dbReference type="Proteomes" id="UP001642484"/>
    </source>
</evidence>
<reference evidence="2 3" key="1">
    <citation type="submission" date="2024-02" db="EMBL/GenBank/DDBJ databases">
        <authorList>
            <person name="Chen Y."/>
            <person name="Shah S."/>
            <person name="Dougan E. K."/>
            <person name="Thang M."/>
            <person name="Chan C."/>
        </authorList>
    </citation>
    <scope>NUCLEOTIDE SEQUENCE [LARGE SCALE GENOMIC DNA]</scope>
</reference>
<organism evidence="2 3">
    <name type="scientific">Durusdinium trenchii</name>
    <dbReference type="NCBI Taxonomy" id="1381693"/>
    <lineage>
        <taxon>Eukaryota</taxon>
        <taxon>Sar</taxon>
        <taxon>Alveolata</taxon>
        <taxon>Dinophyceae</taxon>
        <taxon>Suessiales</taxon>
        <taxon>Symbiodiniaceae</taxon>
        <taxon>Durusdinium</taxon>
    </lineage>
</organism>
<sequence length="478" mass="54015">MSRKDRSRSPSSADSLQISKTIAGFGRYPQKRPRGLPVDTLGCMKLDDIMRCWGFAQGLEEKDIMHAVRQHMFRETAGGGSLRFAMDGDADGGIVIRVMPTDRDVDRGGRPHRSRGLRDMPYEGVLGRAFGMRPPEQRVPKMIGSVLRTPLPKPMPTSPNVNGALSRAKQKGNKLDMSLDDVIRSEEVIDLEADDRVNPFSRKREQVLNKVRQMGLHPDTMHLRRAPQDTDFFPKGGRRGEGRNHRRRWSPQEKVQRWVSWVVQAGYQELGIMLAEGGWVDIAALAAAIPKSRPDFGDFDAEKLKVFIQDSDVDGRFEINPANQLRKVPKDRRKAKDQRSPFERKVELQAPRDPLGMIEVESSASSGRRRHARSPSLTSNSDGMGSDNDPEDAALAEQCQNLRVSGDVEEVKKKEDLIKSEAMRWPTMVQAPQPSPPPGEHWTRYQDEDGGEYWYHYEGPLGQWWCGSDHQTIMPYVA</sequence>
<feature type="region of interest" description="Disordered" evidence="1">
    <location>
        <begin position="149"/>
        <end position="169"/>
    </location>
</feature>
<feature type="region of interest" description="Disordered" evidence="1">
    <location>
        <begin position="328"/>
        <end position="391"/>
    </location>
</feature>
<name>A0ABP0L5H7_9DINO</name>
<keyword evidence="3" id="KW-1185">Reference proteome</keyword>